<evidence type="ECO:0000313" key="2">
    <source>
        <dbReference type="EMBL" id="SFU05416.1"/>
    </source>
</evidence>
<organism evidence="2 3">
    <name type="scientific">Algoriphagus locisalis</name>
    <dbReference type="NCBI Taxonomy" id="305507"/>
    <lineage>
        <taxon>Bacteria</taxon>
        <taxon>Pseudomonadati</taxon>
        <taxon>Bacteroidota</taxon>
        <taxon>Cytophagia</taxon>
        <taxon>Cytophagales</taxon>
        <taxon>Cyclobacteriaceae</taxon>
        <taxon>Algoriphagus</taxon>
    </lineage>
</organism>
<dbReference type="Proteomes" id="UP000199673">
    <property type="component" value="Unassembled WGS sequence"/>
</dbReference>
<protein>
    <recommendedName>
        <fullName evidence="4">CcmD family protein</fullName>
    </recommendedName>
</protein>
<keyword evidence="1" id="KW-0812">Transmembrane</keyword>
<feature type="transmembrane region" description="Helical" evidence="1">
    <location>
        <begin position="28"/>
        <end position="48"/>
    </location>
</feature>
<keyword evidence="1" id="KW-1133">Transmembrane helix</keyword>
<sequence>MLNSKTENLNPSKSWASIPHHVEGVPPIVYFIFILFCLIIGFYIYYLIKKDRKQDYINSRLLKIEAILKSIKKPPHS</sequence>
<dbReference type="STRING" id="305507.SAMN04489724_3655"/>
<proteinExistence type="predicted"/>
<dbReference type="EMBL" id="FPBF01000005">
    <property type="protein sequence ID" value="SFU05416.1"/>
    <property type="molecule type" value="Genomic_DNA"/>
</dbReference>
<dbReference type="AlphaFoldDB" id="A0A1I7D1E8"/>
<keyword evidence="1" id="KW-0472">Membrane</keyword>
<evidence type="ECO:0008006" key="4">
    <source>
        <dbReference type="Google" id="ProtNLM"/>
    </source>
</evidence>
<accession>A0A1I7D1E8</accession>
<reference evidence="3" key="1">
    <citation type="submission" date="2016-10" db="EMBL/GenBank/DDBJ databases">
        <authorList>
            <person name="Varghese N."/>
            <person name="Submissions S."/>
        </authorList>
    </citation>
    <scope>NUCLEOTIDE SEQUENCE [LARGE SCALE GENOMIC DNA]</scope>
    <source>
        <strain evidence="3">DSM 23445</strain>
    </source>
</reference>
<evidence type="ECO:0000313" key="3">
    <source>
        <dbReference type="Proteomes" id="UP000199673"/>
    </source>
</evidence>
<name>A0A1I7D1E8_9BACT</name>
<gene>
    <name evidence="2" type="ORF">SAMN04489724_3655</name>
</gene>
<keyword evidence="3" id="KW-1185">Reference proteome</keyword>
<evidence type="ECO:0000256" key="1">
    <source>
        <dbReference type="SAM" id="Phobius"/>
    </source>
</evidence>